<protein>
    <submittedName>
        <fullName evidence="2">Uncharacterized protein</fullName>
    </submittedName>
</protein>
<reference evidence="2" key="1">
    <citation type="submission" date="2013-07" db="EMBL/GenBank/DDBJ databases">
        <title>The genome of Eucalyptus grandis.</title>
        <authorList>
            <person name="Schmutz J."/>
            <person name="Hayes R."/>
            <person name="Myburg A."/>
            <person name="Tuskan G."/>
            <person name="Grattapaglia D."/>
            <person name="Rokhsar D.S."/>
        </authorList>
    </citation>
    <scope>NUCLEOTIDE SEQUENCE</scope>
    <source>
        <tissue evidence="2">Leaf extractions</tissue>
    </source>
</reference>
<dbReference type="EMBL" id="KK198760">
    <property type="protein sequence ID" value="KCW60468.1"/>
    <property type="molecule type" value="Genomic_DNA"/>
</dbReference>
<evidence type="ECO:0000256" key="1">
    <source>
        <dbReference type="SAM" id="Phobius"/>
    </source>
</evidence>
<organism evidence="2">
    <name type="scientific">Eucalyptus grandis</name>
    <name type="common">Flooded gum</name>
    <dbReference type="NCBI Taxonomy" id="71139"/>
    <lineage>
        <taxon>Eukaryota</taxon>
        <taxon>Viridiplantae</taxon>
        <taxon>Streptophyta</taxon>
        <taxon>Embryophyta</taxon>
        <taxon>Tracheophyta</taxon>
        <taxon>Spermatophyta</taxon>
        <taxon>Magnoliopsida</taxon>
        <taxon>eudicotyledons</taxon>
        <taxon>Gunneridae</taxon>
        <taxon>Pentapetalae</taxon>
        <taxon>rosids</taxon>
        <taxon>malvids</taxon>
        <taxon>Myrtales</taxon>
        <taxon>Myrtaceae</taxon>
        <taxon>Myrtoideae</taxon>
        <taxon>Eucalypteae</taxon>
        <taxon>Eucalyptus</taxon>
    </lineage>
</organism>
<feature type="transmembrane region" description="Helical" evidence="1">
    <location>
        <begin position="43"/>
        <end position="63"/>
    </location>
</feature>
<dbReference type="InParanoid" id="A0A059B2Y6"/>
<sequence length="69" mass="7706">MPTRSSTECVYNTHKSHVCLAETVAPFVHILLVFMSHCHDSSLLSFIMVTFMRMVCFAFIVVVTDGGLP</sequence>
<keyword evidence="1" id="KW-0472">Membrane</keyword>
<dbReference type="Gramene" id="KCW60468">
    <property type="protein sequence ID" value="KCW60468"/>
    <property type="gene ID" value="EUGRSUZ_H03194"/>
</dbReference>
<keyword evidence="1" id="KW-1133">Transmembrane helix</keyword>
<proteinExistence type="predicted"/>
<keyword evidence="1" id="KW-0812">Transmembrane</keyword>
<evidence type="ECO:0000313" key="2">
    <source>
        <dbReference type="EMBL" id="KCW60468.1"/>
    </source>
</evidence>
<name>A0A059B2Y6_EUCGR</name>
<accession>A0A059B2Y6</accession>
<gene>
    <name evidence="2" type="ORF">EUGRSUZ_H03194</name>
</gene>
<dbReference type="AlphaFoldDB" id="A0A059B2Y6"/>